<dbReference type="PROSITE" id="PS50865">
    <property type="entry name" value="ZF_MYND_2"/>
    <property type="match status" value="1"/>
</dbReference>
<reference evidence="6" key="1">
    <citation type="submission" date="2023-03" db="EMBL/GenBank/DDBJ databases">
        <title>Massive genome expansion in bonnet fungi (Mycena s.s.) driven by repeated elements and novel gene families across ecological guilds.</title>
        <authorList>
            <consortium name="Lawrence Berkeley National Laboratory"/>
            <person name="Harder C.B."/>
            <person name="Miyauchi S."/>
            <person name="Viragh M."/>
            <person name="Kuo A."/>
            <person name="Thoen E."/>
            <person name="Andreopoulos B."/>
            <person name="Lu D."/>
            <person name="Skrede I."/>
            <person name="Drula E."/>
            <person name="Henrissat B."/>
            <person name="Morin E."/>
            <person name="Kohler A."/>
            <person name="Barry K."/>
            <person name="LaButti K."/>
            <person name="Morin E."/>
            <person name="Salamov A."/>
            <person name="Lipzen A."/>
            <person name="Mereny Z."/>
            <person name="Hegedus B."/>
            <person name="Baldrian P."/>
            <person name="Stursova M."/>
            <person name="Weitz H."/>
            <person name="Taylor A."/>
            <person name="Grigoriev I.V."/>
            <person name="Nagy L.G."/>
            <person name="Martin F."/>
            <person name="Kauserud H."/>
        </authorList>
    </citation>
    <scope>NUCLEOTIDE SEQUENCE</scope>
    <source>
        <strain evidence="6">9144</strain>
    </source>
</reference>
<dbReference type="SUPFAM" id="SSF144232">
    <property type="entry name" value="HIT/MYND zinc finger-like"/>
    <property type="match status" value="1"/>
</dbReference>
<evidence type="ECO:0000313" key="7">
    <source>
        <dbReference type="Proteomes" id="UP001219525"/>
    </source>
</evidence>
<evidence type="ECO:0000256" key="1">
    <source>
        <dbReference type="ARBA" id="ARBA00022723"/>
    </source>
</evidence>
<sequence length="193" mass="21780">MAAGTDTVYKLDLDDIIAFPDTQHIPVLPPKPGESWIILGEIVRDESLFRPVYRMRDKIDCHFVVAFYTDSPAEDAAAAGCRVGHVLCIANGMRHYFVDGSNGYRIEDPSTVYVLPCSMAQLRGLNQRLCENSASGKMEQCNTCEKPATERCARCLVKYCSKECQSADWKEGGHRRECKVIARLRIWNRTDWG</sequence>
<evidence type="ECO:0000313" key="6">
    <source>
        <dbReference type="EMBL" id="KAJ7222242.1"/>
    </source>
</evidence>
<dbReference type="GO" id="GO:0008270">
    <property type="term" value="F:zinc ion binding"/>
    <property type="evidence" value="ECO:0007669"/>
    <property type="project" value="UniProtKB-KW"/>
</dbReference>
<protein>
    <recommendedName>
        <fullName evidence="5">MYND-type domain-containing protein</fullName>
    </recommendedName>
</protein>
<dbReference type="Pfam" id="PF01753">
    <property type="entry name" value="zf-MYND"/>
    <property type="match status" value="1"/>
</dbReference>
<keyword evidence="3" id="KW-0862">Zinc</keyword>
<evidence type="ECO:0000256" key="2">
    <source>
        <dbReference type="ARBA" id="ARBA00022771"/>
    </source>
</evidence>
<dbReference type="AlphaFoldDB" id="A0AAD6YKR4"/>
<keyword evidence="7" id="KW-1185">Reference proteome</keyword>
<keyword evidence="1" id="KW-0479">Metal-binding</keyword>
<keyword evidence="2 4" id="KW-0863">Zinc-finger</keyword>
<gene>
    <name evidence="6" type="ORF">GGX14DRAFT_352984</name>
</gene>
<proteinExistence type="predicted"/>
<name>A0AAD6YKR4_9AGAR</name>
<dbReference type="Gene3D" id="6.10.140.2220">
    <property type="match status" value="1"/>
</dbReference>
<evidence type="ECO:0000256" key="4">
    <source>
        <dbReference type="PROSITE-ProRule" id="PRU00134"/>
    </source>
</evidence>
<dbReference type="InterPro" id="IPR002893">
    <property type="entry name" value="Znf_MYND"/>
</dbReference>
<dbReference type="Proteomes" id="UP001219525">
    <property type="component" value="Unassembled WGS sequence"/>
</dbReference>
<organism evidence="6 7">
    <name type="scientific">Mycena pura</name>
    <dbReference type="NCBI Taxonomy" id="153505"/>
    <lineage>
        <taxon>Eukaryota</taxon>
        <taxon>Fungi</taxon>
        <taxon>Dikarya</taxon>
        <taxon>Basidiomycota</taxon>
        <taxon>Agaricomycotina</taxon>
        <taxon>Agaricomycetes</taxon>
        <taxon>Agaricomycetidae</taxon>
        <taxon>Agaricales</taxon>
        <taxon>Marasmiineae</taxon>
        <taxon>Mycenaceae</taxon>
        <taxon>Mycena</taxon>
    </lineage>
</organism>
<evidence type="ECO:0000256" key="3">
    <source>
        <dbReference type="ARBA" id="ARBA00022833"/>
    </source>
</evidence>
<comment type="caution">
    <text evidence="6">The sequence shown here is derived from an EMBL/GenBank/DDBJ whole genome shotgun (WGS) entry which is preliminary data.</text>
</comment>
<accession>A0AAD6YKR4</accession>
<dbReference type="EMBL" id="JARJCW010000007">
    <property type="protein sequence ID" value="KAJ7222242.1"/>
    <property type="molecule type" value="Genomic_DNA"/>
</dbReference>
<feature type="domain" description="MYND-type" evidence="5">
    <location>
        <begin position="141"/>
        <end position="178"/>
    </location>
</feature>
<evidence type="ECO:0000259" key="5">
    <source>
        <dbReference type="PROSITE" id="PS50865"/>
    </source>
</evidence>